<name>A0A543Q7X4_ACITH</name>
<evidence type="ECO:0000313" key="2">
    <source>
        <dbReference type="Proteomes" id="UP000315403"/>
    </source>
</evidence>
<reference evidence="1 2" key="1">
    <citation type="submission" date="2019-03" db="EMBL/GenBank/DDBJ databases">
        <title>New insights into Acidothiobacillus thiooxidans sulfur metabolism through coupled gene expression, solution geochemistry, microscopy and spectroscopy analyses.</title>
        <authorList>
            <person name="Camacho D."/>
            <person name="Frazao R."/>
            <person name="Fouillen A."/>
            <person name="Nanci A."/>
            <person name="Lang B.F."/>
            <person name="Apte S.C."/>
            <person name="Baron C."/>
            <person name="Warren L.A."/>
        </authorList>
    </citation>
    <scope>NUCLEOTIDE SEQUENCE [LARGE SCALE GENOMIC DNA]</scope>
    <source>
        <strain evidence="1 2">ATCC 19377</strain>
    </source>
</reference>
<accession>A0A543Q7X4</accession>
<organism evidence="1 2">
    <name type="scientific">Acidithiobacillus thiooxidans ATCC 19377</name>
    <dbReference type="NCBI Taxonomy" id="637390"/>
    <lineage>
        <taxon>Bacteria</taxon>
        <taxon>Pseudomonadati</taxon>
        <taxon>Pseudomonadota</taxon>
        <taxon>Acidithiobacillia</taxon>
        <taxon>Acidithiobacillales</taxon>
        <taxon>Acidithiobacillaceae</taxon>
        <taxon>Acidithiobacillus</taxon>
    </lineage>
</organism>
<dbReference type="AlphaFoldDB" id="A0A543Q7X4"/>
<evidence type="ECO:0000313" key="1">
    <source>
        <dbReference type="EMBL" id="TQN52428.1"/>
    </source>
</evidence>
<gene>
    <name evidence="1" type="ORF">DLNHIDIE_02319</name>
</gene>
<dbReference type="Proteomes" id="UP000315403">
    <property type="component" value="Unassembled WGS sequence"/>
</dbReference>
<proteinExistence type="predicted"/>
<comment type="caution">
    <text evidence="1">The sequence shown here is derived from an EMBL/GenBank/DDBJ whole genome shotgun (WGS) entry which is preliminary data.</text>
</comment>
<protein>
    <submittedName>
        <fullName evidence="1">Uncharacterized protein</fullName>
    </submittedName>
</protein>
<sequence>MLSLLDIYLKQPLADLLNELKISDEMRKALIDHEGEDGVILTLIEAAEHGDLDTVKKTGQTLALPLAEITAASLESMNWSSGLK</sequence>
<dbReference type="EMBL" id="SZUV01000001">
    <property type="protein sequence ID" value="TQN52428.1"/>
    <property type="molecule type" value="Genomic_DNA"/>
</dbReference>